<evidence type="ECO:0000256" key="9">
    <source>
        <dbReference type="ARBA" id="ARBA00022989"/>
    </source>
</evidence>
<evidence type="ECO:0000256" key="4">
    <source>
        <dbReference type="ARBA" id="ARBA00012149"/>
    </source>
</evidence>
<evidence type="ECO:0000256" key="11">
    <source>
        <dbReference type="ARBA" id="ARBA00048134"/>
    </source>
</evidence>
<dbReference type="PANTHER" id="PTHR31040">
    <property type="entry name" value="NURIM"/>
    <property type="match status" value="1"/>
</dbReference>
<evidence type="ECO:0000256" key="8">
    <source>
        <dbReference type="ARBA" id="ARBA00022692"/>
    </source>
</evidence>
<comment type="catalytic activity">
    <reaction evidence="11">
        <text>methanethiol + S-adenosyl-L-methionine = dimethyl sulfide + S-adenosyl-L-homocysteine + H(+)</text>
        <dbReference type="Rhea" id="RHEA:50428"/>
        <dbReference type="ChEBI" id="CHEBI:15378"/>
        <dbReference type="ChEBI" id="CHEBI:16007"/>
        <dbReference type="ChEBI" id="CHEBI:17437"/>
        <dbReference type="ChEBI" id="CHEBI:57856"/>
        <dbReference type="ChEBI" id="CHEBI:59789"/>
        <dbReference type="EC" id="2.1.1.334"/>
    </reaction>
</comment>
<sequence>MGRTSALLYGLVAYVLSLIAFVYAIGFVENAGVSKTIDSGEAGSFGLSLLIDMLLLSLFAVQHSLMARPFFKRWWLKVIPAPVERSTYVLCASSALLLLFWQWRPLPAEVFSVQTSPFDAALIGLSLFGWGLALVSTFLISHFELFGLRQVYMNFIGRDAQDNTFKITGLYNVVRHPIYLGFIIAFWATPQMTVGRLLFALVTTAYIMVGIAHEEKDLIAKHGDQYRQYKRQVAMLFPFRVR</sequence>
<keyword evidence="5" id="KW-0489">Methyltransferase</keyword>
<comment type="subcellular location">
    <subcellularLocation>
        <location evidence="2">Endomembrane system</location>
        <topology evidence="2">Multi-pass membrane protein</topology>
    </subcellularLocation>
</comment>
<dbReference type="OrthoDB" id="9789029at2"/>
<dbReference type="Proteomes" id="UP000008207">
    <property type="component" value="Chromosome"/>
</dbReference>
<feature type="transmembrane region" description="Helical" evidence="12">
    <location>
        <begin position="194"/>
        <end position="212"/>
    </location>
</feature>
<evidence type="ECO:0000313" key="14">
    <source>
        <dbReference type="Proteomes" id="UP000008207"/>
    </source>
</evidence>
<comment type="function">
    <text evidence="1">Catalyzes the methylation of methanethiol (MeSH) to yield dimethylsulphide (DMS).</text>
</comment>
<keyword evidence="6" id="KW-0808">Transferase</keyword>
<evidence type="ECO:0000256" key="2">
    <source>
        <dbReference type="ARBA" id="ARBA00004127"/>
    </source>
</evidence>
<dbReference type="Gene3D" id="1.20.120.1630">
    <property type="match status" value="1"/>
</dbReference>
<dbReference type="Pfam" id="PF04191">
    <property type="entry name" value="PEMT"/>
    <property type="match status" value="1"/>
</dbReference>
<keyword evidence="10 12" id="KW-0472">Membrane</keyword>
<reference evidence="13 14" key="1">
    <citation type="submission" date="2009-01" db="EMBL/GenBank/DDBJ databases">
        <title>Complete sequence of chromosome of Methylobacterium nodulans ORS 2060.</title>
        <authorList>
            <consortium name="US DOE Joint Genome Institute"/>
            <person name="Lucas S."/>
            <person name="Copeland A."/>
            <person name="Lapidus A."/>
            <person name="Glavina del Rio T."/>
            <person name="Dalin E."/>
            <person name="Tice H."/>
            <person name="Bruce D."/>
            <person name="Goodwin L."/>
            <person name="Pitluck S."/>
            <person name="Sims D."/>
            <person name="Brettin T."/>
            <person name="Detter J.C."/>
            <person name="Han C."/>
            <person name="Larimer F."/>
            <person name="Land M."/>
            <person name="Hauser L."/>
            <person name="Kyrpides N."/>
            <person name="Ivanova N."/>
            <person name="Marx C.J."/>
            <person name="Richardson P."/>
        </authorList>
    </citation>
    <scope>NUCLEOTIDE SEQUENCE [LARGE SCALE GENOMIC DNA]</scope>
    <source>
        <strain evidence="14">LMG 21967 / CNCM I-2342 / ORS 2060</strain>
    </source>
</reference>
<dbReference type="GO" id="GO:0012505">
    <property type="term" value="C:endomembrane system"/>
    <property type="evidence" value="ECO:0007669"/>
    <property type="project" value="UniProtKB-SubCell"/>
</dbReference>
<evidence type="ECO:0000256" key="10">
    <source>
        <dbReference type="ARBA" id="ARBA00023136"/>
    </source>
</evidence>
<keyword evidence="7" id="KW-0949">S-adenosyl-L-methionine</keyword>
<organism evidence="13 14">
    <name type="scientific">Methylobacterium nodulans (strain LMG 21967 / CNCM I-2342 / ORS 2060)</name>
    <dbReference type="NCBI Taxonomy" id="460265"/>
    <lineage>
        <taxon>Bacteria</taxon>
        <taxon>Pseudomonadati</taxon>
        <taxon>Pseudomonadota</taxon>
        <taxon>Alphaproteobacteria</taxon>
        <taxon>Hyphomicrobiales</taxon>
        <taxon>Methylobacteriaceae</taxon>
        <taxon>Methylobacterium</taxon>
    </lineage>
</organism>
<feature type="transmembrane region" description="Helical" evidence="12">
    <location>
        <begin position="7"/>
        <end position="25"/>
    </location>
</feature>
<dbReference type="InterPro" id="IPR054700">
    <property type="entry name" value="MddA"/>
</dbReference>
<accession>B8III9</accession>
<evidence type="ECO:0000256" key="1">
    <source>
        <dbReference type="ARBA" id="ARBA00002096"/>
    </source>
</evidence>
<feature type="transmembrane region" description="Helical" evidence="12">
    <location>
        <begin position="45"/>
        <end position="65"/>
    </location>
</feature>
<dbReference type="AlphaFoldDB" id="B8III9"/>
<evidence type="ECO:0000256" key="7">
    <source>
        <dbReference type="ARBA" id="ARBA00022691"/>
    </source>
</evidence>
<evidence type="ECO:0000313" key="13">
    <source>
        <dbReference type="EMBL" id="ACL59866.1"/>
    </source>
</evidence>
<dbReference type="NCBIfam" id="NF045656">
    <property type="entry name" value="MeththiolMtaseMddA"/>
    <property type="match status" value="1"/>
</dbReference>
<protein>
    <recommendedName>
        <fullName evidence="4">methanethiol S-methyltransferase</fullName>
        <ecNumber evidence="4">2.1.1.334</ecNumber>
    </recommendedName>
</protein>
<evidence type="ECO:0000256" key="5">
    <source>
        <dbReference type="ARBA" id="ARBA00022603"/>
    </source>
</evidence>
<gene>
    <name evidence="13" type="ordered locus">Mnod_5015</name>
</gene>
<dbReference type="eggNOG" id="COG2020">
    <property type="taxonomic scope" value="Bacteria"/>
</dbReference>
<dbReference type="GO" id="GO:0032259">
    <property type="term" value="P:methylation"/>
    <property type="evidence" value="ECO:0007669"/>
    <property type="project" value="UniProtKB-KW"/>
</dbReference>
<evidence type="ECO:0000256" key="12">
    <source>
        <dbReference type="SAM" id="Phobius"/>
    </source>
</evidence>
<dbReference type="HOGENOM" id="CLU_084189_0_0_5"/>
<dbReference type="EC" id="2.1.1.334" evidence="4"/>
<dbReference type="GO" id="GO:0008168">
    <property type="term" value="F:methyltransferase activity"/>
    <property type="evidence" value="ECO:0007669"/>
    <property type="project" value="UniProtKB-KW"/>
</dbReference>
<evidence type="ECO:0000256" key="6">
    <source>
        <dbReference type="ARBA" id="ARBA00022679"/>
    </source>
</evidence>
<evidence type="ECO:0000256" key="3">
    <source>
        <dbReference type="ARBA" id="ARBA00010631"/>
    </source>
</evidence>
<dbReference type="PANTHER" id="PTHR31040:SF1">
    <property type="entry name" value="NURIM"/>
    <property type="match status" value="1"/>
</dbReference>
<comment type="similarity">
    <text evidence="3">Belongs to the nurim family.</text>
</comment>
<dbReference type="STRING" id="460265.Mnod_5015"/>
<keyword evidence="8 12" id="KW-0812">Transmembrane</keyword>
<proteinExistence type="inferred from homology"/>
<feature type="transmembrane region" description="Helical" evidence="12">
    <location>
        <begin position="123"/>
        <end position="148"/>
    </location>
</feature>
<feature type="transmembrane region" description="Helical" evidence="12">
    <location>
        <begin position="169"/>
        <end position="188"/>
    </location>
</feature>
<dbReference type="InterPro" id="IPR007318">
    <property type="entry name" value="Phopholipid_MeTrfase"/>
</dbReference>
<name>B8III9_METNO</name>
<keyword evidence="9 12" id="KW-1133">Transmembrane helix</keyword>
<keyword evidence="14" id="KW-1185">Reference proteome</keyword>
<dbReference type="EMBL" id="CP001349">
    <property type="protein sequence ID" value="ACL59866.1"/>
    <property type="molecule type" value="Genomic_DNA"/>
</dbReference>
<feature type="transmembrane region" description="Helical" evidence="12">
    <location>
        <begin position="86"/>
        <end position="103"/>
    </location>
</feature>
<dbReference type="InterPro" id="IPR033580">
    <property type="entry name" value="Nurim-like"/>
</dbReference>
<dbReference type="KEGG" id="mno:Mnod_5015"/>